<keyword evidence="2" id="KW-0963">Cytoplasm</keyword>
<dbReference type="GO" id="GO:0002161">
    <property type="term" value="F:aminoacyl-tRNA deacylase activity"/>
    <property type="evidence" value="ECO:0007669"/>
    <property type="project" value="InterPro"/>
</dbReference>
<keyword evidence="8 12" id="KW-0648">Protein biosynthesis</keyword>
<evidence type="ECO:0000313" key="15">
    <source>
        <dbReference type="EMBL" id="WEU40495.1"/>
    </source>
</evidence>
<name>A0AAF0IBK9_ODILC</name>
<keyword evidence="4" id="KW-0479">Metal-binding</keyword>
<protein>
    <recommendedName>
        <fullName evidence="1 11">Isoleucine--tRNA ligase</fullName>
        <ecNumber evidence="1 11">6.1.1.5</ecNumber>
    </recommendedName>
</protein>
<evidence type="ECO:0000313" key="16">
    <source>
        <dbReference type="Proteomes" id="UP000186851"/>
    </source>
</evidence>
<sequence length="985" mass="113881">MEELPKNYSKKLSEQEVYDFWEKSKLYDRIREMAGNKPEFLFIDGPPYTTGVIHLGTAWNKILKDVVLRYKRMTGHRVVDTPGFDMHGLPIEVKVEKELKIKDKKSIEAAGIAEFTSKCREFALKNLSKMTEQFKKLGVAMNWSKPYMTLTNEYIEGVWFGLKKIYENNLLYKGLRPLAFCPRCETALAKHEYEYKNVSDTSIFVKFKLTRNEKEYILIWTTTPWTLPANLAVMVNPFYTYVRAKVEDEIWILAKGMAVSIIQGLLGKSFEIIEELPGEKLEGLSYVHCLLEEVPFQKELRENYRNAHKIILSDEYVTLEQGTGCVHTAPGHGPEDFIVGVKYGLPAFSPVDESGRMTAEAGKYAGMYVKDANTEILKDLRSKNLLLHEGEVEHEYPHCWRCKTPLIYRAVEQWFINVSKLSSEMRALNSKVNWTPKWAGNPWFDKWLESVQDWCISRQRFWGTPLPVWVCDKCGGVEVIGSIRELESKTNRRVDDLHRPWVDEFKWMCKCGGWFKRVPDVLDVWVDSGSVAWASTPVILGKPVSEDWRRADLVLEGKDQIRGWFNTMMCLGAAAFHKCPYKAVYMHGFVNDPEGRPMSKSLGNIILPETVTEKYGVDTFRFYSIGCAEPGLDMKFGWKEIEDTDKTLNIFYNIYVYASTFMKIEGFKPSNKIDASKLSLEDKWVISKLNSLIKKLNEAFKEYDIPQLARLLEKFITDDLSRFYIKIIRDRVTSQTNPESKNAALNTLYYVLERLLKIMAPITPFITEYIYKYFVKSVNAEAPESIHIASWPAVEEKRIDESLEADLERAKEIIESCLALRQENNVKLRWPCRKLIILSSNIRLREEIISIIKSMTNVKLVEVSTETPKDESLKFKELKDCKIFLDLSEDEQLAEERVIRELIRRIQFSRKQNNYHISEKIDLIIVSQSDLIKKSIQDLQDQLASKVNASSLTLVNELGEDVEAYTRSEFDISGEKVSVLFKRSG</sequence>
<dbReference type="FunFam" id="3.40.50.620:FF:000286">
    <property type="entry name" value="Isoleucine--tRNA ligase"/>
    <property type="match status" value="1"/>
</dbReference>
<comment type="catalytic activity">
    <reaction evidence="10">
        <text>tRNA(Ile) + L-isoleucine + ATP = L-isoleucyl-tRNA(Ile) + AMP + diphosphate</text>
        <dbReference type="Rhea" id="RHEA:11060"/>
        <dbReference type="Rhea" id="RHEA-COMP:9666"/>
        <dbReference type="Rhea" id="RHEA-COMP:9695"/>
        <dbReference type="ChEBI" id="CHEBI:30616"/>
        <dbReference type="ChEBI" id="CHEBI:33019"/>
        <dbReference type="ChEBI" id="CHEBI:58045"/>
        <dbReference type="ChEBI" id="CHEBI:78442"/>
        <dbReference type="ChEBI" id="CHEBI:78528"/>
        <dbReference type="ChEBI" id="CHEBI:456215"/>
        <dbReference type="EC" id="6.1.1.5"/>
    </reaction>
</comment>
<gene>
    <name evidence="15" type="primary">ileS</name>
    <name evidence="15" type="ORF">OdinLCB4_000760</name>
</gene>
<evidence type="ECO:0000256" key="1">
    <source>
        <dbReference type="ARBA" id="ARBA00013165"/>
    </source>
</evidence>
<dbReference type="InterPro" id="IPR009080">
    <property type="entry name" value="tRNAsynth_Ia_anticodon-bd"/>
</dbReference>
<dbReference type="GO" id="GO:0046872">
    <property type="term" value="F:metal ion binding"/>
    <property type="evidence" value="ECO:0007669"/>
    <property type="project" value="UniProtKB-KW"/>
</dbReference>
<dbReference type="SUPFAM" id="SSF50677">
    <property type="entry name" value="ValRS/IleRS/LeuRS editing domain"/>
    <property type="match status" value="1"/>
</dbReference>
<dbReference type="InterPro" id="IPR023586">
    <property type="entry name" value="Ile-tRNA-ligase_type2"/>
</dbReference>
<dbReference type="Pfam" id="PF00133">
    <property type="entry name" value="tRNA-synt_1"/>
    <property type="match status" value="1"/>
</dbReference>
<dbReference type="InterPro" id="IPR033709">
    <property type="entry name" value="Anticodon_Ile_ABEc"/>
</dbReference>
<keyword evidence="7 12" id="KW-0067">ATP-binding</keyword>
<evidence type="ECO:0000256" key="3">
    <source>
        <dbReference type="ARBA" id="ARBA00022598"/>
    </source>
</evidence>
<dbReference type="InterPro" id="IPR002300">
    <property type="entry name" value="aa-tRNA-synth_Ia"/>
</dbReference>
<dbReference type="SUPFAM" id="SSF47323">
    <property type="entry name" value="Anticodon-binding domain of a subclass of class I aminoacyl-tRNA synthetases"/>
    <property type="match status" value="2"/>
</dbReference>
<evidence type="ECO:0000256" key="2">
    <source>
        <dbReference type="ARBA" id="ARBA00022490"/>
    </source>
</evidence>
<dbReference type="EMBL" id="CP091871">
    <property type="protein sequence ID" value="WEU40495.1"/>
    <property type="molecule type" value="Genomic_DNA"/>
</dbReference>
<dbReference type="InterPro" id="IPR009008">
    <property type="entry name" value="Val/Leu/Ile-tRNA-synth_edit"/>
</dbReference>
<dbReference type="InterPro" id="IPR001412">
    <property type="entry name" value="aa-tRNA-synth_I_CS"/>
</dbReference>
<keyword evidence="5 12" id="KW-0547">Nucleotide-binding</keyword>
<dbReference type="PANTHER" id="PTHR42780:SF1">
    <property type="entry name" value="ISOLEUCINE--TRNA LIGASE, CYTOPLASMIC"/>
    <property type="match status" value="1"/>
</dbReference>
<evidence type="ECO:0000256" key="9">
    <source>
        <dbReference type="ARBA" id="ARBA00023146"/>
    </source>
</evidence>
<dbReference type="Proteomes" id="UP000186851">
    <property type="component" value="Chromosome"/>
</dbReference>
<evidence type="ECO:0000259" key="13">
    <source>
        <dbReference type="Pfam" id="PF00133"/>
    </source>
</evidence>
<evidence type="ECO:0000256" key="10">
    <source>
        <dbReference type="ARBA" id="ARBA00048359"/>
    </source>
</evidence>
<evidence type="ECO:0000256" key="12">
    <source>
        <dbReference type="RuleBase" id="RU363035"/>
    </source>
</evidence>
<feature type="domain" description="Aminoacyl-tRNA synthetase class Ia" evidence="13">
    <location>
        <begin position="17"/>
        <end position="635"/>
    </location>
</feature>
<organism evidence="15 16">
    <name type="scientific">Odinarchaeota yellowstonii (strain LCB_4)</name>
    <dbReference type="NCBI Taxonomy" id="1841599"/>
    <lineage>
        <taxon>Archaea</taxon>
        <taxon>Promethearchaeati</taxon>
        <taxon>Candidatus Odinarchaeota</taxon>
        <taxon>Candidatus Odinarchaeia</taxon>
        <taxon>Candidatus Odinarchaeales</taxon>
        <taxon>Candidatus Odinarchaeaceae</taxon>
        <taxon>Candidatus Odinarchaeum</taxon>
    </lineage>
</organism>
<evidence type="ECO:0000256" key="8">
    <source>
        <dbReference type="ARBA" id="ARBA00022917"/>
    </source>
</evidence>
<reference evidence="15" key="2">
    <citation type="journal article" date="2022" name="Nat. Microbiol.">
        <title>A closed Candidatus Odinarchaeum chromosome exposes Asgard archaeal viruses.</title>
        <authorList>
            <person name="Tamarit D."/>
            <person name="Caceres E.F."/>
            <person name="Krupovic M."/>
            <person name="Nijland R."/>
            <person name="Eme L."/>
            <person name="Robinson N.P."/>
            <person name="Ettema T.J.G."/>
        </authorList>
    </citation>
    <scope>NUCLEOTIDE SEQUENCE</scope>
    <source>
        <strain evidence="15">LCB_4</strain>
    </source>
</reference>
<proteinExistence type="inferred from homology"/>
<dbReference type="EC" id="6.1.1.5" evidence="1 11"/>
<feature type="domain" description="Methionyl/Valyl/Leucyl/Isoleucyl-tRNA synthetase anticodon-binding" evidence="14">
    <location>
        <begin position="682"/>
        <end position="835"/>
    </location>
</feature>
<dbReference type="SUPFAM" id="SSF52374">
    <property type="entry name" value="Nucleotidylyl transferase"/>
    <property type="match status" value="1"/>
</dbReference>
<evidence type="ECO:0000259" key="14">
    <source>
        <dbReference type="Pfam" id="PF08264"/>
    </source>
</evidence>
<dbReference type="PROSITE" id="PS00178">
    <property type="entry name" value="AA_TRNA_LIGASE_I"/>
    <property type="match status" value="1"/>
</dbReference>
<evidence type="ECO:0000256" key="5">
    <source>
        <dbReference type="ARBA" id="ARBA00022741"/>
    </source>
</evidence>
<dbReference type="Gene3D" id="3.40.50.620">
    <property type="entry name" value="HUPs"/>
    <property type="match status" value="2"/>
</dbReference>
<dbReference type="PRINTS" id="PR00984">
    <property type="entry name" value="TRNASYNTHILE"/>
</dbReference>
<dbReference type="GO" id="GO:0000049">
    <property type="term" value="F:tRNA binding"/>
    <property type="evidence" value="ECO:0007669"/>
    <property type="project" value="InterPro"/>
</dbReference>
<comment type="similarity">
    <text evidence="12">Belongs to the class-I aminoacyl-tRNA synthetase family.</text>
</comment>
<reference evidence="15" key="1">
    <citation type="journal article" date="2017" name="Nature">
        <title>Asgard archaea illuminate the origin of eukaryotic cellular complexity.</title>
        <authorList>
            <person name="Zaremba-Niedzwiedzka K."/>
            <person name="Caceres E.F."/>
            <person name="Saw J.H."/>
            <person name="Backstrom D."/>
            <person name="Juzokaite L."/>
            <person name="Vancaester E."/>
            <person name="Seitz K.W."/>
            <person name="Anantharaman K."/>
            <person name="Starnawski P."/>
            <person name="Kjeldsen K.U."/>
            <person name="Scott M.B."/>
            <person name="Nunoura T."/>
            <person name="Banfield J.F."/>
            <person name="Schramm A."/>
            <person name="Baker B.J."/>
            <person name="Spang A."/>
            <person name="Ettema T.J.G."/>
        </authorList>
    </citation>
    <scope>NUCLEOTIDE SEQUENCE</scope>
    <source>
        <strain evidence="15">LCB_4</strain>
    </source>
</reference>
<dbReference type="NCBIfam" id="TIGR00392">
    <property type="entry name" value="ileS"/>
    <property type="match status" value="1"/>
</dbReference>
<dbReference type="GO" id="GO:0006428">
    <property type="term" value="P:isoleucyl-tRNA aminoacylation"/>
    <property type="evidence" value="ECO:0007669"/>
    <property type="project" value="UniProtKB-UniRule"/>
</dbReference>
<dbReference type="InterPro" id="IPR014729">
    <property type="entry name" value="Rossmann-like_a/b/a_fold"/>
</dbReference>
<dbReference type="GO" id="GO:0004822">
    <property type="term" value="F:isoleucine-tRNA ligase activity"/>
    <property type="evidence" value="ECO:0007669"/>
    <property type="project" value="UniProtKB-UniRule"/>
</dbReference>
<dbReference type="Pfam" id="PF19302">
    <property type="entry name" value="DUF5915"/>
    <property type="match status" value="1"/>
</dbReference>
<dbReference type="Gene3D" id="1.10.730.10">
    <property type="entry name" value="Isoleucyl-tRNA Synthetase, Domain 1"/>
    <property type="match status" value="1"/>
</dbReference>
<evidence type="ECO:0000256" key="11">
    <source>
        <dbReference type="NCBIfam" id="TIGR00392"/>
    </source>
</evidence>
<dbReference type="GO" id="GO:0005737">
    <property type="term" value="C:cytoplasm"/>
    <property type="evidence" value="ECO:0007669"/>
    <property type="project" value="UniProtKB-UniRule"/>
</dbReference>
<dbReference type="CDD" id="cd07961">
    <property type="entry name" value="Anticodon_Ia_Ile_ABEc"/>
    <property type="match status" value="1"/>
</dbReference>
<dbReference type="InterPro" id="IPR002301">
    <property type="entry name" value="Ile-tRNA-ligase"/>
</dbReference>
<dbReference type="InterPro" id="IPR013155">
    <property type="entry name" value="M/V/L/I-tRNA-synth_anticd-bd"/>
</dbReference>
<dbReference type="GO" id="GO:0005524">
    <property type="term" value="F:ATP binding"/>
    <property type="evidence" value="ECO:0007669"/>
    <property type="project" value="UniProtKB-KW"/>
</dbReference>
<dbReference type="PANTHER" id="PTHR42780">
    <property type="entry name" value="SOLEUCYL-TRNA SYNTHETASE"/>
    <property type="match status" value="1"/>
</dbReference>
<keyword evidence="9 12" id="KW-0030">Aminoacyl-tRNA synthetase</keyword>
<keyword evidence="3 12" id="KW-0436">Ligase</keyword>
<dbReference type="KEGG" id="oyw:OdinLCB4_000760"/>
<evidence type="ECO:0000256" key="6">
    <source>
        <dbReference type="ARBA" id="ARBA00022833"/>
    </source>
</evidence>
<keyword evidence="6" id="KW-0862">Zinc</keyword>
<dbReference type="Pfam" id="PF08264">
    <property type="entry name" value="Anticodon_1"/>
    <property type="match status" value="1"/>
</dbReference>
<evidence type="ECO:0000256" key="4">
    <source>
        <dbReference type="ARBA" id="ARBA00022723"/>
    </source>
</evidence>
<dbReference type="AlphaFoldDB" id="A0AAF0IBK9"/>
<accession>A0AAF0IBK9</accession>
<evidence type="ECO:0000256" key="7">
    <source>
        <dbReference type="ARBA" id="ARBA00022840"/>
    </source>
</evidence>